<evidence type="ECO:0000256" key="1">
    <source>
        <dbReference type="ARBA" id="ARBA00022729"/>
    </source>
</evidence>
<reference evidence="5" key="1">
    <citation type="journal article" date="2019" name="Int. J. Syst. Evol. Microbiol.">
        <title>The Global Catalogue of Microorganisms (GCM) 10K type strain sequencing project: providing services to taxonomists for standard genome sequencing and annotation.</title>
        <authorList>
            <consortium name="The Broad Institute Genomics Platform"/>
            <consortium name="The Broad Institute Genome Sequencing Center for Infectious Disease"/>
            <person name="Wu L."/>
            <person name="Ma J."/>
        </authorList>
    </citation>
    <scope>NUCLEOTIDE SEQUENCE [LARGE SCALE GENOMIC DNA]</scope>
    <source>
        <strain evidence="5">CCUG 61484</strain>
    </source>
</reference>
<dbReference type="InterPro" id="IPR015919">
    <property type="entry name" value="Cadherin-like_sf"/>
</dbReference>
<dbReference type="RefSeq" id="WP_377116370.1">
    <property type="nucleotide sequence ID" value="NZ_JBHTHZ010000013.1"/>
</dbReference>
<dbReference type="InterPro" id="IPR013517">
    <property type="entry name" value="FG-GAP"/>
</dbReference>
<name>A0ABW3AUI7_9SPHI</name>
<dbReference type="InterPro" id="IPR013783">
    <property type="entry name" value="Ig-like_fold"/>
</dbReference>
<dbReference type="Pfam" id="PF05345">
    <property type="entry name" value="He_PIG"/>
    <property type="match status" value="2"/>
</dbReference>
<dbReference type="Pfam" id="PF13517">
    <property type="entry name" value="FG-GAP_3"/>
    <property type="match status" value="3"/>
</dbReference>
<feature type="domain" description="IPT/TIG" evidence="2">
    <location>
        <begin position="25"/>
        <end position="92"/>
    </location>
</feature>
<accession>A0ABW3AUI7</accession>
<keyword evidence="5" id="KW-1185">Reference proteome</keyword>
<dbReference type="CDD" id="cd00229">
    <property type="entry name" value="SGNH_hydrolase"/>
    <property type="match status" value="1"/>
</dbReference>
<evidence type="ECO:0000259" key="3">
    <source>
        <dbReference type="Pfam" id="PF13472"/>
    </source>
</evidence>
<dbReference type="InterPro" id="IPR002909">
    <property type="entry name" value="IPT_dom"/>
</dbReference>
<protein>
    <submittedName>
        <fullName evidence="4">FG-GAP-like repeat-containing protein</fullName>
    </submittedName>
</protein>
<dbReference type="Proteomes" id="UP001597010">
    <property type="component" value="Unassembled WGS sequence"/>
</dbReference>
<dbReference type="EMBL" id="JBHTHZ010000013">
    <property type="protein sequence ID" value="MFD0794733.1"/>
    <property type="molecule type" value="Genomic_DNA"/>
</dbReference>
<evidence type="ECO:0000259" key="2">
    <source>
        <dbReference type="Pfam" id="PF01833"/>
    </source>
</evidence>
<dbReference type="SUPFAM" id="SSF69318">
    <property type="entry name" value="Integrin alpha N-terminal domain"/>
    <property type="match status" value="1"/>
</dbReference>
<keyword evidence="1" id="KW-0732">Signal</keyword>
<gene>
    <name evidence="4" type="ORF">ACFQZX_13990</name>
</gene>
<dbReference type="InterPro" id="IPR013830">
    <property type="entry name" value="SGNH_hydro"/>
</dbReference>
<dbReference type="InterPro" id="IPR028994">
    <property type="entry name" value="Integrin_alpha_N"/>
</dbReference>
<dbReference type="Gene3D" id="2.60.40.10">
    <property type="entry name" value="Immunoglobulins"/>
    <property type="match status" value="3"/>
</dbReference>
<dbReference type="PANTHER" id="PTHR46580">
    <property type="entry name" value="SENSOR KINASE-RELATED"/>
    <property type="match status" value="1"/>
</dbReference>
<feature type="domain" description="SGNH hydrolase-type esterase" evidence="3">
    <location>
        <begin position="966"/>
        <end position="1150"/>
    </location>
</feature>
<dbReference type="Gene3D" id="3.40.50.1110">
    <property type="entry name" value="SGNH hydrolase"/>
    <property type="match status" value="1"/>
</dbReference>
<evidence type="ECO:0000313" key="5">
    <source>
        <dbReference type="Proteomes" id="UP001597010"/>
    </source>
</evidence>
<dbReference type="SUPFAM" id="SSF49313">
    <property type="entry name" value="Cadherin-like"/>
    <property type="match status" value="2"/>
</dbReference>
<dbReference type="InterPro" id="IPR014756">
    <property type="entry name" value="Ig_E-set"/>
</dbReference>
<sequence>MNKNHRILLIYLLVTLSLNLYGQVPTVTSLSTYTGQVGTALTITGTNFNTTATNNVVFFGPVKATVSAATATSLSVTVPAGATYTLVSVTNTELKRTAFSPLPFRQTFPTKNSIVASDIDSNMDFGAGSNPVSVAVADFNADGKPDIAVLNATAGTVSILTNGATASNGISAASFTKKDFAVGDNPSTLIAADFNEDGKPDLAIAYQTNAWVTVLQNTTTTADVLFASGKNYACSSGSLALAAADLNNDGRRELIVANFNANTVSIIRNNVSTSGSTSFAAKVDIPTGPNPASIAIGDINGDGKDDIVTGNFADNTVSLLRCRVTTGGTFTLSGFQDKVDLAVPGQPAHIFLKQIDSDARPDLIIGSYVASSNTHNILIRRNAMTTVGIFTESSFSPAITIAAGSQPVAIGMGDIDGDGTADIAAANYNNKTVSVYRNISTGTSISTSTITAKVDFSAGNTPLALAIADLDLDGKPDMVTANDIDNTISVLHNYNATQVPAGFPESSASVSLGSFVNVDITDSEWGQEAPPGYTIAGVSNDVVSGTTANAGRFVYFASQGNITPMVPVKGALTFSAKGSGTIEVQLITTWNAGINQRKTFALTSSYQDFGWNLSLYPQQEYILAVIVNGGNSSPNASATFKKNICLNLQQAGMTGNFTRFRADAGSLIGNKETDWAGYSDQFSASRKKYLQHSAFSRMRFQTDASQIAIEYVRDSYDKTVRNLYPFSQTYYNKDFKANGDTTKGWHGINLATKVTPGKTYTISRLYTTNPKYVWYNASMQPISGVLSLAHGSGNGPDTVYSVTAPAEAANLGLLVQRTTDTVNFNNPVNDTYLVNANAMIEEGAYGASVPGIGTVPTAYTPYTGTIGSRISGPAVFIDGKLYNYYQVEGNDVAKNVQYVSDVLPPGTKTVEVMMPGQGTYSVNGVLADPHTRRSGNYLRAVYLPNAATTQSPGTTVAPGSVLFIHDSILSGFNISSDAQNNVWMMKIMRDSTYGFTGDVFSEGYAGRILHTDTYNAAALEAFAQKLAAYNVDNFWFQLGVNDYANYISLPAFYNELNTLVERLKVLRPNAVIYIQSIGPVNYDGPNAETYADDERATTGPTGNDFRDIQRAIATAPSHSYCRFVDFADLFPATIDNLADGIHPTDKGNELYAGGIRQRSTLLGNILPAPSLAMNRATLRQFVRNVENVAAVTAKGGGAPYTFAIVFGSGTLPAGLTFLQNGIFKGTATEDGSFPIRVMVTDAYGATAYADYTLIVKPVPTVIAAPAIIAGGKVGAAYSVKFRGARGYGKYTLSRSGTLPPGLTYNASTRTLSGTPTTSGNYTFSMNVTDHWGFTGGSTYNFNVGSTGSTVPVPTDAVVASAEVNSAGELIIKATVHDIYTQRIYLYYDLYIQQNGGNNYMGSKQIVIETGELQGTINFGRLNVGVNASFTLTMSGYTPAPASSDGKNFTYIANTSIPLTGNANTGAANDAFTLIPVPYVSGGHLFINGSVQHTHSQNIYIYLEMFLNGTSILWKSKTVIINAGQLTGTPVDCGLLPVSGNFTLRVANYGLSPSQSDGYTFTYLSQSNFNLTN</sequence>
<dbReference type="InterPro" id="IPR036514">
    <property type="entry name" value="SGNH_hydro_sf"/>
</dbReference>
<comment type="caution">
    <text evidence="4">The sequence shown here is derived from an EMBL/GenBank/DDBJ whole genome shotgun (WGS) entry which is preliminary data.</text>
</comment>
<evidence type="ECO:0000313" key="4">
    <source>
        <dbReference type="EMBL" id="MFD0794733.1"/>
    </source>
</evidence>
<dbReference type="SUPFAM" id="SSF52266">
    <property type="entry name" value="SGNH hydrolase"/>
    <property type="match status" value="1"/>
</dbReference>
<dbReference type="Gene3D" id="2.30.30.100">
    <property type="match status" value="1"/>
</dbReference>
<dbReference type="SUPFAM" id="SSF81296">
    <property type="entry name" value="E set domains"/>
    <property type="match status" value="1"/>
</dbReference>
<dbReference type="Gene3D" id="2.130.10.130">
    <property type="entry name" value="Integrin alpha, N-terminal"/>
    <property type="match status" value="2"/>
</dbReference>
<dbReference type="Pfam" id="PF01833">
    <property type="entry name" value="TIG"/>
    <property type="match status" value="1"/>
</dbReference>
<organism evidence="4 5">
    <name type="scientific">Mucilaginibacter litoreus</name>
    <dbReference type="NCBI Taxonomy" id="1048221"/>
    <lineage>
        <taxon>Bacteria</taxon>
        <taxon>Pseudomonadati</taxon>
        <taxon>Bacteroidota</taxon>
        <taxon>Sphingobacteriia</taxon>
        <taxon>Sphingobacteriales</taxon>
        <taxon>Sphingobacteriaceae</taxon>
        <taxon>Mucilaginibacter</taxon>
    </lineage>
</organism>
<proteinExistence type="predicted"/>
<dbReference type="Pfam" id="PF13472">
    <property type="entry name" value="Lipase_GDSL_2"/>
    <property type="match status" value="1"/>
</dbReference>